<evidence type="ECO:0000313" key="3">
    <source>
        <dbReference type="EMBL" id="MCF2515216.1"/>
    </source>
</evidence>
<dbReference type="Pfam" id="PF09865">
    <property type="entry name" value="DUF2092"/>
    <property type="match status" value="1"/>
</dbReference>
<evidence type="ECO:0000256" key="2">
    <source>
        <dbReference type="SAM" id="SignalP"/>
    </source>
</evidence>
<dbReference type="Gene3D" id="2.50.20.10">
    <property type="entry name" value="Lipoprotein localisation LolA/LolB/LppX"/>
    <property type="match status" value="1"/>
</dbReference>
<dbReference type="AlphaFoldDB" id="A0A9X1U5H9"/>
<organism evidence="3 4">
    <name type="scientific">Sphingomonas cremea</name>
    <dbReference type="NCBI Taxonomy" id="2904799"/>
    <lineage>
        <taxon>Bacteria</taxon>
        <taxon>Pseudomonadati</taxon>
        <taxon>Pseudomonadota</taxon>
        <taxon>Alphaproteobacteria</taxon>
        <taxon>Sphingomonadales</taxon>
        <taxon>Sphingomonadaceae</taxon>
        <taxon>Sphingomonas</taxon>
    </lineage>
</organism>
<keyword evidence="1 2" id="KW-0732">Signal</keyword>
<keyword evidence="4" id="KW-1185">Reference proteome</keyword>
<dbReference type="InterPro" id="IPR019207">
    <property type="entry name" value="DUF2092"/>
</dbReference>
<accession>A0A9X1U5H9</accession>
<evidence type="ECO:0000256" key="1">
    <source>
        <dbReference type="ARBA" id="ARBA00022729"/>
    </source>
</evidence>
<feature type="signal peptide" evidence="2">
    <location>
        <begin position="1"/>
        <end position="25"/>
    </location>
</feature>
<sequence>MKRLGSTPLAVGLILAIATAQGTTAQTPPQSGTAMPQSALEDPIANEGVIEDGAIDALKEMSNFLMTAKTLAITSQGSMDVVTNDGQRIQLDGTTSYKIRRPGFVIDYESDIKSRRFIYDGKTFTVYSPKLGYYSTVPAPATNREVLDTIYNKFGIRLPLEDLFRWGDGSNADRIQALKSAYEVGSATIDGVPTDHFAFREADVDWEVWIQKGDQPWPRKLVIIDRTDPARPTFTARLTWQMNPTFTDADFAFVPDANAKQIKMATYQGTGE</sequence>
<gene>
    <name evidence="3" type="ORF">LVY65_09100</name>
</gene>
<dbReference type="EMBL" id="JAKFGM010000002">
    <property type="protein sequence ID" value="MCF2515216.1"/>
    <property type="molecule type" value="Genomic_DNA"/>
</dbReference>
<evidence type="ECO:0000313" key="4">
    <source>
        <dbReference type="Proteomes" id="UP001139410"/>
    </source>
</evidence>
<dbReference type="RefSeq" id="WP_235067732.1">
    <property type="nucleotide sequence ID" value="NZ_JAKFGM010000002.1"/>
</dbReference>
<comment type="caution">
    <text evidence="3">The sequence shown here is derived from an EMBL/GenBank/DDBJ whole genome shotgun (WGS) entry which is preliminary data.</text>
</comment>
<name>A0A9X1U5H9_9SPHN</name>
<dbReference type="SUPFAM" id="SSF89392">
    <property type="entry name" value="Prokaryotic lipoproteins and lipoprotein localization factors"/>
    <property type="match status" value="1"/>
</dbReference>
<feature type="chain" id="PRO_5040843754" evidence="2">
    <location>
        <begin position="26"/>
        <end position="272"/>
    </location>
</feature>
<protein>
    <submittedName>
        <fullName evidence="3">DUF2092 domain-containing protein</fullName>
    </submittedName>
</protein>
<dbReference type="InterPro" id="IPR029046">
    <property type="entry name" value="LolA/LolB/LppX"/>
</dbReference>
<proteinExistence type="predicted"/>
<reference evidence="3" key="1">
    <citation type="submission" date="2022-01" db="EMBL/GenBank/DDBJ databases">
        <authorList>
            <person name="Jo J.-H."/>
            <person name="Im W.-T."/>
        </authorList>
    </citation>
    <scope>NUCLEOTIDE SEQUENCE</scope>
    <source>
        <strain evidence="3">G124</strain>
    </source>
</reference>
<dbReference type="Proteomes" id="UP001139410">
    <property type="component" value="Unassembled WGS sequence"/>
</dbReference>